<dbReference type="AlphaFoldDB" id="A0A421BT80"/>
<gene>
    <name evidence="2" type="ORF">DYS74_05440</name>
</gene>
<dbReference type="Pfam" id="PF03713">
    <property type="entry name" value="DUF305"/>
    <property type="match status" value="1"/>
</dbReference>
<evidence type="ECO:0000259" key="1">
    <source>
        <dbReference type="Pfam" id="PF03713"/>
    </source>
</evidence>
<dbReference type="InterPro" id="IPR012347">
    <property type="entry name" value="Ferritin-like"/>
</dbReference>
<dbReference type="PANTHER" id="PTHR36933:SF1">
    <property type="entry name" value="SLL0788 PROTEIN"/>
    <property type="match status" value="1"/>
</dbReference>
<keyword evidence="3" id="KW-1185">Reference proteome</keyword>
<name>A0A421BT80_9RHOB</name>
<organism evidence="2 3">
    <name type="scientific">Paenirhodobacter hankyongi</name>
    <dbReference type="NCBI Taxonomy" id="2294033"/>
    <lineage>
        <taxon>Bacteria</taxon>
        <taxon>Pseudomonadati</taxon>
        <taxon>Pseudomonadota</taxon>
        <taxon>Alphaproteobacteria</taxon>
        <taxon>Rhodobacterales</taxon>
        <taxon>Rhodobacter group</taxon>
        <taxon>Paenirhodobacter</taxon>
    </lineage>
</organism>
<evidence type="ECO:0000313" key="3">
    <source>
        <dbReference type="Proteomes" id="UP000279673"/>
    </source>
</evidence>
<dbReference type="PANTHER" id="PTHR36933">
    <property type="entry name" value="SLL0788 PROTEIN"/>
    <property type="match status" value="1"/>
</dbReference>
<dbReference type="Gene3D" id="1.20.1260.10">
    <property type="match status" value="1"/>
</dbReference>
<sequence length="123" mass="13348">MLSPIAFAIAFGAYAQESGDAEGHDSHKMSSANATADAAPSTEAFLAANRKMHTAMEVSYTGDADIDFVRAMIPHHEGAIEMARIARDYGDDPDVRKLAEGIITSQQAEVDWMVQWLEKHGNP</sequence>
<comment type="caution">
    <text evidence="2">The sequence shown here is derived from an EMBL/GenBank/DDBJ whole genome shotgun (WGS) entry which is preliminary data.</text>
</comment>
<proteinExistence type="predicted"/>
<reference evidence="2 3" key="1">
    <citation type="submission" date="2018-10" db="EMBL/GenBank/DDBJ databases">
        <title>Rhodobacter sp . BO-81.</title>
        <authorList>
            <person name="Im W.T."/>
        </authorList>
    </citation>
    <scope>NUCLEOTIDE SEQUENCE [LARGE SCALE GENOMIC DNA]</scope>
    <source>
        <strain evidence="2 3">BO-81</strain>
    </source>
</reference>
<evidence type="ECO:0000313" key="2">
    <source>
        <dbReference type="EMBL" id="RLL71505.1"/>
    </source>
</evidence>
<dbReference type="EMBL" id="RCHI01000004">
    <property type="protein sequence ID" value="RLL71505.1"/>
    <property type="molecule type" value="Genomic_DNA"/>
</dbReference>
<dbReference type="Proteomes" id="UP000279673">
    <property type="component" value="Unassembled WGS sequence"/>
</dbReference>
<protein>
    <submittedName>
        <fullName evidence="2">DUF305 domain-containing protein</fullName>
    </submittedName>
</protein>
<accession>A0A421BT80</accession>
<dbReference type="InterPro" id="IPR005183">
    <property type="entry name" value="DUF305_CopM-like"/>
</dbReference>
<feature type="domain" description="DUF305" evidence="1">
    <location>
        <begin position="32"/>
        <end position="117"/>
    </location>
</feature>